<organism evidence="3 4">
    <name type="scientific">Larimichthys crocea</name>
    <name type="common">Large yellow croaker</name>
    <name type="synonym">Pseudosciaena crocea</name>
    <dbReference type="NCBI Taxonomy" id="215358"/>
    <lineage>
        <taxon>Eukaryota</taxon>
        <taxon>Metazoa</taxon>
        <taxon>Chordata</taxon>
        <taxon>Craniata</taxon>
        <taxon>Vertebrata</taxon>
        <taxon>Euteleostomi</taxon>
        <taxon>Actinopterygii</taxon>
        <taxon>Neopterygii</taxon>
        <taxon>Teleostei</taxon>
        <taxon>Neoteleostei</taxon>
        <taxon>Acanthomorphata</taxon>
        <taxon>Eupercaria</taxon>
        <taxon>Sciaenidae</taxon>
        <taxon>Larimichthys</taxon>
    </lineage>
</organism>
<feature type="compositionally biased region" description="Basic and acidic residues" evidence="2">
    <location>
        <begin position="10"/>
        <end position="23"/>
    </location>
</feature>
<evidence type="ECO:0000256" key="2">
    <source>
        <dbReference type="SAM" id="MobiDB-lite"/>
    </source>
</evidence>
<feature type="coiled-coil region" evidence="1">
    <location>
        <begin position="560"/>
        <end position="629"/>
    </location>
</feature>
<dbReference type="Proteomes" id="UP000424527">
    <property type="component" value="Unassembled WGS sequence"/>
</dbReference>
<gene>
    <name evidence="3" type="ORF">D5F01_LYC10144</name>
</gene>
<proteinExistence type="predicted"/>
<evidence type="ECO:0000313" key="3">
    <source>
        <dbReference type="EMBL" id="KAE8290559.1"/>
    </source>
</evidence>
<feature type="region of interest" description="Disordered" evidence="2">
    <location>
        <begin position="238"/>
        <end position="264"/>
    </location>
</feature>
<sequence>MENLTPENPKYMEPKISETARSCHKDKTNDIVDKSCKQKLFFDEFNEEKVDKVIEADLKGTFKTNKLPKIDTFPDIFSRSSQGSAMTKNSLKIKKKKCDKTNNKVAKSSKHVQFTVVRKLFFDVLGFPEVIEEQIDEVIEVDMTGYNYQETVEALPEEVEEQRSVSSEDDYTPFSEESEMSVQEDEEMFLRASLEDAETNVSLQEIHDEVIEEQIDEVVEVDMTGYNYQETVEALPEEVEEQRSVSSEDNYTPFSEESEMSVQEDEEMFLRASLEDALEREAEMNVSLQEIHDEVLEEQIDEVIEEQIDEVIEVDMTGYNYQETVEALPEEVEELRSVSSEDDYTPFSEESEISVQKDKEMFLRASLQEALDRVEEMDVSLQEALEREAETNVSLQEALEREARTKASLEEALKKEKAQQEEILEQERKEQALEKTLREAEAEKDDLRAAIDFMKAQVADLVKSQMSHEKQKHTITAMTAELDESKKLIIELQKDLEASTLQHEKEMAERETVNCAQMKLLKEHLMQQQEKSLEKDNEIQSLNVKLQTLQMTIEAKDKIVSTLREKVERSASDLKEEETKNSELKRDYEAILSQQQKDEEKQKHLIQENQKLISENKRLQTKLEGQLLQKEPQEDDEACSRLEEDIPVDKARFLTACKKIQMQKEELAEKTLALEKSLTAEKYLRSSLRKEKKRFDQMVFQKQTSAEPDTFLKNQLREASANSTQRSDI</sequence>
<keyword evidence="4" id="KW-1185">Reference proteome</keyword>
<evidence type="ECO:0000313" key="4">
    <source>
        <dbReference type="Proteomes" id="UP000424527"/>
    </source>
</evidence>
<feature type="region of interest" description="Disordered" evidence="2">
    <location>
        <begin position="161"/>
        <end position="182"/>
    </location>
</feature>
<dbReference type="AlphaFoldDB" id="A0A6G0IGB9"/>
<feature type="coiled-coil region" evidence="1">
    <location>
        <begin position="367"/>
        <end position="502"/>
    </location>
</feature>
<feature type="compositionally biased region" description="Acidic residues" evidence="2">
    <location>
        <begin position="167"/>
        <end position="182"/>
    </location>
</feature>
<name>A0A6G0IGB9_LARCR</name>
<protein>
    <submittedName>
        <fullName evidence="3">Uncharacterized protein</fullName>
    </submittedName>
</protein>
<accession>A0A6G0IGB9</accession>
<feature type="region of interest" description="Disordered" evidence="2">
    <location>
        <begin position="1"/>
        <end position="23"/>
    </location>
</feature>
<dbReference type="EMBL" id="REGW02000010">
    <property type="protein sequence ID" value="KAE8290559.1"/>
    <property type="molecule type" value="Genomic_DNA"/>
</dbReference>
<keyword evidence="1" id="KW-0175">Coiled coil</keyword>
<comment type="caution">
    <text evidence="3">The sequence shown here is derived from an EMBL/GenBank/DDBJ whole genome shotgun (WGS) entry which is preliminary data.</text>
</comment>
<feature type="region of interest" description="Disordered" evidence="2">
    <location>
        <begin position="706"/>
        <end position="729"/>
    </location>
</feature>
<reference evidence="3 4" key="1">
    <citation type="submission" date="2019-07" db="EMBL/GenBank/DDBJ databases">
        <title>Chromosome genome assembly for large yellow croaker.</title>
        <authorList>
            <person name="Xiao S."/>
        </authorList>
    </citation>
    <scope>NUCLEOTIDE SEQUENCE [LARGE SCALE GENOMIC DNA]</scope>
    <source>
        <strain evidence="3">JMULYC20181020</strain>
        <tissue evidence="3">Muscle</tissue>
    </source>
</reference>
<evidence type="ECO:0000256" key="1">
    <source>
        <dbReference type="SAM" id="Coils"/>
    </source>
</evidence>
<feature type="compositionally biased region" description="Polar residues" evidence="2">
    <location>
        <begin position="720"/>
        <end position="729"/>
    </location>
</feature>